<proteinExistence type="predicted"/>
<dbReference type="InterPro" id="IPR015947">
    <property type="entry name" value="PUA-like_sf"/>
</dbReference>
<dbReference type="EMBL" id="U40238">
    <property type="protein sequence ID" value="AAK66798.2"/>
    <property type="molecule type" value="Genomic_DNA"/>
</dbReference>
<name>Q977S2_9ARCH</name>
<evidence type="ECO:0000259" key="1">
    <source>
        <dbReference type="PROSITE" id="PS51787"/>
    </source>
</evidence>
<evidence type="ECO:0000313" key="2">
    <source>
        <dbReference type="EMBL" id="AAK66798.2"/>
    </source>
</evidence>
<feature type="domain" description="Lon N-terminal" evidence="1">
    <location>
        <begin position="1"/>
        <end position="204"/>
    </location>
</feature>
<reference evidence="2" key="1">
    <citation type="journal article" date="2002" name="Appl. Environ. Microbiol.">
        <title>Comparative genomic analysis of archaeal genotypic variants in a single population and in two different oceanic provinces.</title>
        <authorList>
            <person name="Beja O."/>
            <person name="Koonin E.V."/>
            <person name="Aravind L."/>
            <person name="Taylor L.T."/>
            <person name="Seitz H."/>
            <person name="Stein J.L."/>
            <person name="Bensen D.C."/>
            <person name="Feldman R.A."/>
            <person name="Swanson R.V."/>
            <person name="DeLong E.F."/>
        </authorList>
    </citation>
    <scope>NUCLEOTIDE SEQUENCE</scope>
</reference>
<dbReference type="InterPro" id="IPR046336">
    <property type="entry name" value="Lon_prtase_N_sf"/>
</dbReference>
<dbReference type="SUPFAM" id="SSF88697">
    <property type="entry name" value="PUA domain-like"/>
    <property type="match status" value="1"/>
</dbReference>
<dbReference type="PROSITE" id="PS51787">
    <property type="entry name" value="LON_N"/>
    <property type="match status" value="1"/>
</dbReference>
<sequence>MVDDCMLGGKEFGICLGHDSTTLSNWQAPYNIGTIAKIVDCKDVDSTSGHLFLNVRGRRKFRIIHLIPPSLKKTEDYDPFTVDGTKAIERLHHSDGVEKKMYIQAEIEMISEIDESISLVDWENLVDLWKNKIKKSTGNSDLTSHQLDHVLEQYYLKTETPTMEYVHSLCALASETPLDLQPILECTNMDQLLESSVKLLESDINNE</sequence>
<dbReference type="InterPro" id="IPR003111">
    <property type="entry name" value="Lon_prtase_N"/>
</dbReference>
<protein>
    <recommendedName>
        <fullName evidence="1">Lon N-terminal domain-containing protein</fullName>
    </recommendedName>
</protein>
<organism evidence="2">
    <name type="scientific">uncultured crenarchaeote 4B7</name>
    <dbReference type="NCBI Taxonomy" id="44557"/>
    <lineage>
        <taxon>Archaea</taxon>
        <taxon>Nitrososphaerota</taxon>
        <taxon>Nitrososphaeria</taxon>
        <taxon>Nitrosopumilales</taxon>
        <taxon>environmental samples</taxon>
    </lineage>
</organism>
<dbReference type="AlphaFoldDB" id="Q977S2"/>
<accession>Q977S2</accession>
<dbReference type="Pfam" id="PF02190">
    <property type="entry name" value="LON_substr_bdg"/>
    <property type="match status" value="1"/>
</dbReference>
<dbReference type="Gene3D" id="2.30.130.40">
    <property type="entry name" value="LON domain-like"/>
    <property type="match status" value="1"/>
</dbReference>